<reference evidence="6 7" key="1">
    <citation type="submission" date="2018-12" db="EMBL/GenBank/DDBJ databases">
        <title>Draft genome sequence of Xylaria grammica IHI A82.</title>
        <authorList>
            <person name="Buettner E."/>
            <person name="Kellner H."/>
        </authorList>
    </citation>
    <scope>NUCLEOTIDE SEQUENCE [LARGE SCALE GENOMIC DNA]</scope>
    <source>
        <strain evidence="6 7">IHI A82</strain>
    </source>
</reference>
<keyword evidence="4" id="KW-0349">Heme</keyword>
<dbReference type="EMBL" id="RYZI01000127">
    <property type="protein sequence ID" value="RWA10104.1"/>
    <property type="molecule type" value="Genomic_DNA"/>
</dbReference>
<dbReference type="GO" id="GO:0020037">
    <property type="term" value="F:heme binding"/>
    <property type="evidence" value="ECO:0007669"/>
    <property type="project" value="InterPro"/>
</dbReference>
<comment type="similarity">
    <text evidence="1">Belongs to the indoleamine 2,3-dioxygenase family.</text>
</comment>
<feature type="binding site" description="proximal binding residue" evidence="4">
    <location>
        <position position="406"/>
    </location>
    <ligand>
        <name>heme b</name>
        <dbReference type="ChEBI" id="CHEBI:60344"/>
    </ligand>
    <ligandPart>
        <name>Fe</name>
        <dbReference type="ChEBI" id="CHEBI:18248"/>
    </ligandPart>
</feature>
<evidence type="ECO:0000256" key="1">
    <source>
        <dbReference type="ARBA" id="ARBA00007119"/>
    </source>
</evidence>
<dbReference type="GO" id="GO:0033754">
    <property type="term" value="F:indoleamine 2,3-dioxygenase activity"/>
    <property type="evidence" value="ECO:0007669"/>
    <property type="project" value="TreeGrafter"/>
</dbReference>
<evidence type="ECO:0008006" key="8">
    <source>
        <dbReference type="Google" id="ProtNLM"/>
    </source>
</evidence>
<dbReference type="STRING" id="363999.A0A439D6S6"/>
<dbReference type="Pfam" id="PF01231">
    <property type="entry name" value="IDO"/>
    <property type="match status" value="1"/>
</dbReference>
<dbReference type="PANTHER" id="PTHR28657">
    <property type="entry name" value="INDOLEAMINE 2,3-DIOXYGENASE"/>
    <property type="match status" value="1"/>
</dbReference>
<keyword evidence="2 4" id="KW-0479">Metal-binding</keyword>
<evidence type="ECO:0000256" key="2">
    <source>
        <dbReference type="ARBA" id="ARBA00022723"/>
    </source>
</evidence>
<organism evidence="6 7">
    <name type="scientific">Xylaria grammica</name>
    <dbReference type="NCBI Taxonomy" id="363999"/>
    <lineage>
        <taxon>Eukaryota</taxon>
        <taxon>Fungi</taxon>
        <taxon>Dikarya</taxon>
        <taxon>Ascomycota</taxon>
        <taxon>Pezizomycotina</taxon>
        <taxon>Sordariomycetes</taxon>
        <taxon>Xylariomycetidae</taxon>
        <taxon>Xylariales</taxon>
        <taxon>Xylariaceae</taxon>
        <taxon>Xylaria</taxon>
    </lineage>
</organism>
<keyword evidence="3 4" id="KW-0408">Iron</keyword>
<dbReference type="GO" id="GO:0046872">
    <property type="term" value="F:metal ion binding"/>
    <property type="evidence" value="ECO:0007669"/>
    <property type="project" value="UniProtKB-KW"/>
</dbReference>
<dbReference type="GO" id="GO:0005737">
    <property type="term" value="C:cytoplasm"/>
    <property type="evidence" value="ECO:0007669"/>
    <property type="project" value="TreeGrafter"/>
</dbReference>
<evidence type="ECO:0000313" key="6">
    <source>
        <dbReference type="EMBL" id="RWA10104.1"/>
    </source>
</evidence>
<dbReference type="GO" id="GO:0034354">
    <property type="term" value="P:'de novo' NAD+ biosynthetic process from L-tryptophan"/>
    <property type="evidence" value="ECO:0007669"/>
    <property type="project" value="TreeGrafter"/>
</dbReference>
<dbReference type="InterPro" id="IPR000898">
    <property type="entry name" value="Indolamine_dOase"/>
</dbReference>
<dbReference type="PANTHER" id="PTHR28657:SF11">
    <property type="entry name" value="INDOLEAMINE 2,3-DIOXYGENASE"/>
    <property type="match status" value="1"/>
</dbReference>
<dbReference type="Proteomes" id="UP000286045">
    <property type="component" value="Unassembled WGS sequence"/>
</dbReference>
<dbReference type="SUPFAM" id="SSF140959">
    <property type="entry name" value="Indolic compounds 2,3-dioxygenase-like"/>
    <property type="match status" value="1"/>
</dbReference>
<keyword evidence="5" id="KW-0732">Signal</keyword>
<evidence type="ECO:0000256" key="3">
    <source>
        <dbReference type="ARBA" id="ARBA00023004"/>
    </source>
</evidence>
<accession>A0A439D6S6</accession>
<sequence>MALITLLLSLLVVATGAALWALRRPEKTQINSKNSDKIRDINKYASRNEVASALSRLISEDGAGDWPPRCAHHDLPSCFQPYQDIYLELIPNMSTAHPTLDDEANGNRMAEFRGSMSKLLAQRVNIPEVEAALKRFEAGDRSAFTREAYNAVYCCIAVCRHAYRWATIPVVKQAQNEMVLDFPRELDAPWPYLQRHFGLTAESGNNTANVLLNFDESGDRIYKININMSDLIKQAEDVFFRMFLDVEVSGFPIYHEMVLTIVAFEQGRKEASLKHLESITGQLRELLAIFYNNMKDTRISRTVWLSYVQGFQGWGVGRMVNGEFDKFDGLSGNHVLFFQAVDAFLGLGRYLPDENMDRYIPVNQRNLCQAIKKHSIRDKLNDSEDSALKQEFLKIVNHMKVFRAAHRTRARPYLEHPAPERLIMTAGKSVLETPQTKGFEDAYKPLDDMLAQRLEVTV</sequence>
<name>A0A439D6S6_9PEZI</name>
<dbReference type="InterPro" id="IPR037217">
    <property type="entry name" value="Trp/Indoleamine_2_3_dOase-like"/>
</dbReference>
<dbReference type="GO" id="GO:0019441">
    <property type="term" value="P:L-tryptophan catabolic process to kynurenine"/>
    <property type="evidence" value="ECO:0007669"/>
    <property type="project" value="InterPro"/>
</dbReference>
<comment type="caution">
    <text evidence="6">The sequence shown here is derived from an EMBL/GenBank/DDBJ whole genome shotgun (WGS) entry which is preliminary data.</text>
</comment>
<evidence type="ECO:0000256" key="4">
    <source>
        <dbReference type="PIRSR" id="PIRSR600898-1"/>
    </source>
</evidence>
<protein>
    <recommendedName>
        <fullName evidence="8">Indoleamine 2,3-dioxygenase</fullName>
    </recommendedName>
</protein>
<keyword evidence="7" id="KW-1185">Reference proteome</keyword>
<gene>
    <name evidence="6" type="ORF">EKO27_g4999</name>
</gene>
<dbReference type="AlphaFoldDB" id="A0A439D6S6"/>
<evidence type="ECO:0000256" key="5">
    <source>
        <dbReference type="SAM" id="SignalP"/>
    </source>
</evidence>
<feature type="signal peptide" evidence="5">
    <location>
        <begin position="1"/>
        <end position="18"/>
    </location>
</feature>
<feature type="chain" id="PRO_5019408587" description="Indoleamine 2,3-dioxygenase" evidence="5">
    <location>
        <begin position="19"/>
        <end position="458"/>
    </location>
</feature>
<dbReference type="Gene3D" id="1.20.58.480">
    <property type="match status" value="1"/>
</dbReference>
<proteinExistence type="inferred from homology"/>
<evidence type="ECO:0000313" key="7">
    <source>
        <dbReference type="Proteomes" id="UP000286045"/>
    </source>
</evidence>